<sequence length="106" mass="11953">FTHPLRSKSYLVYAQNIGFMSSTQKCLENVAENTEANYPKPNESSVLYDPDHQAVYNFEPDPGGNSPRHTKYFNRSRKLFFSAQNFAVSAIPHVPIYPLSIGSPIT</sequence>
<accession>A0ABN8Q1L6</accession>
<dbReference type="EMBL" id="CALNXK010000101">
    <property type="protein sequence ID" value="CAH3155336.1"/>
    <property type="molecule type" value="Genomic_DNA"/>
</dbReference>
<protein>
    <submittedName>
        <fullName evidence="1">Uncharacterized protein</fullName>
    </submittedName>
</protein>
<proteinExistence type="predicted"/>
<feature type="non-terminal residue" evidence="1">
    <location>
        <position position="1"/>
    </location>
</feature>
<keyword evidence="2" id="KW-1185">Reference proteome</keyword>
<dbReference type="Proteomes" id="UP001159405">
    <property type="component" value="Unassembled WGS sequence"/>
</dbReference>
<evidence type="ECO:0000313" key="1">
    <source>
        <dbReference type="EMBL" id="CAH3155336.1"/>
    </source>
</evidence>
<reference evidence="1 2" key="1">
    <citation type="submission" date="2022-05" db="EMBL/GenBank/DDBJ databases">
        <authorList>
            <consortium name="Genoscope - CEA"/>
            <person name="William W."/>
        </authorList>
    </citation>
    <scope>NUCLEOTIDE SEQUENCE [LARGE SCALE GENOMIC DNA]</scope>
</reference>
<evidence type="ECO:0000313" key="2">
    <source>
        <dbReference type="Proteomes" id="UP001159405"/>
    </source>
</evidence>
<gene>
    <name evidence="1" type="ORF">PLOB_00001492</name>
</gene>
<comment type="caution">
    <text evidence="1">The sequence shown here is derived from an EMBL/GenBank/DDBJ whole genome shotgun (WGS) entry which is preliminary data.</text>
</comment>
<organism evidence="1 2">
    <name type="scientific">Porites lobata</name>
    <dbReference type="NCBI Taxonomy" id="104759"/>
    <lineage>
        <taxon>Eukaryota</taxon>
        <taxon>Metazoa</taxon>
        <taxon>Cnidaria</taxon>
        <taxon>Anthozoa</taxon>
        <taxon>Hexacorallia</taxon>
        <taxon>Scleractinia</taxon>
        <taxon>Fungiina</taxon>
        <taxon>Poritidae</taxon>
        <taxon>Porites</taxon>
    </lineage>
</organism>
<name>A0ABN8Q1L6_9CNID</name>